<dbReference type="Proteomes" id="UP000660110">
    <property type="component" value="Unassembled WGS sequence"/>
</dbReference>
<dbReference type="AlphaFoldDB" id="A0A917B0J9"/>
<keyword evidence="2" id="KW-1185">Reference proteome</keyword>
<organism evidence="1 2">
    <name type="scientific">Halobacillus andaensis</name>
    <dbReference type="NCBI Taxonomy" id="1176239"/>
    <lineage>
        <taxon>Bacteria</taxon>
        <taxon>Bacillati</taxon>
        <taxon>Bacillota</taxon>
        <taxon>Bacilli</taxon>
        <taxon>Bacillales</taxon>
        <taxon>Bacillaceae</taxon>
        <taxon>Halobacillus</taxon>
    </lineage>
</organism>
<proteinExistence type="predicted"/>
<gene>
    <name evidence="1" type="ORF">GCM10010954_04870</name>
</gene>
<sequence length="290" mass="34145">MRAHWFHGTIYEDSHSFYGELFVDHDKFKDPSEAYGHILNVNVNKFIIAPGHVMLDTSFPLSRSPSHVSQCYEYMKKGCTLLLIQLFIYTRKHFKKEYEQMQNFLKDLPLDYMIVPRISSHVLHPEMIRYFALEKAPFIIVHAESTEQLEDVAWGWIAQAQSHRRIPLTYSVKNSRNSEMNNERFWTTLTHNYGIIKLSQPITNGRLTLQNMKDTGIYPYKGTLRTHAYADYNLYEKTSIELIDEEENFLYHEPVPAITVMRGRPIQVQQKVEPNTKGIFFKSSIYKHFV</sequence>
<reference evidence="1" key="1">
    <citation type="journal article" date="2014" name="Int. J. Syst. Evol. Microbiol.">
        <title>Complete genome sequence of Corynebacterium casei LMG S-19264T (=DSM 44701T), isolated from a smear-ripened cheese.</title>
        <authorList>
            <consortium name="US DOE Joint Genome Institute (JGI-PGF)"/>
            <person name="Walter F."/>
            <person name="Albersmeier A."/>
            <person name="Kalinowski J."/>
            <person name="Ruckert C."/>
        </authorList>
    </citation>
    <scope>NUCLEOTIDE SEQUENCE</scope>
    <source>
        <strain evidence="1">CGMCC 1.12153</strain>
    </source>
</reference>
<reference evidence="1" key="2">
    <citation type="submission" date="2020-09" db="EMBL/GenBank/DDBJ databases">
        <authorList>
            <person name="Sun Q."/>
            <person name="Zhou Y."/>
        </authorList>
    </citation>
    <scope>NUCLEOTIDE SEQUENCE</scope>
    <source>
        <strain evidence="1">CGMCC 1.12153</strain>
    </source>
</reference>
<evidence type="ECO:0000313" key="1">
    <source>
        <dbReference type="EMBL" id="GGF09451.1"/>
    </source>
</evidence>
<accession>A0A917B0J9</accession>
<evidence type="ECO:0000313" key="2">
    <source>
        <dbReference type="Proteomes" id="UP000660110"/>
    </source>
</evidence>
<comment type="caution">
    <text evidence="1">The sequence shown here is derived from an EMBL/GenBank/DDBJ whole genome shotgun (WGS) entry which is preliminary data.</text>
</comment>
<protein>
    <submittedName>
        <fullName evidence="1">Uncharacterized protein</fullName>
    </submittedName>
</protein>
<dbReference type="EMBL" id="BMEL01000001">
    <property type="protein sequence ID" value="GGF09451.1"/>
    <property type="molecule type" value="Genomic_DNA"/>
</dbReference>
<name>A0A917B0J9_HALAA</name>